<dbReference type="SUPFAM" id="SSF53756">
    <property type="entry name" value="UDP-Glycosyltransferase/glycogen phosphorylase"/>
    <property type="match status" value="1"/>
</dbReference>
<reference evidence="3 4" key="1">
    <citation type="journal article" date="2018" name="Microbiome">
        <title>Fine metagenomic profile of the Mediterranean stratified and mixed water columns revealed by assembly and recruitment.</title>
        <authorList>
            <person name="Haro-Moreno J.M."/>
            <person name="Lopez-Perez M."/>
            <person name="De La Torre J.R."/>
            <person name="Picazo A."/>
            <person name="Camacho A."/>
            <person name="Rodriguez-Valera F."/>
        </authorList>
    </citation>
    <scope>NUCLEOTIDE SEQUENCE [LARGE SCALE GENOMIC DNA]</scope>
    <source>
        <strain evidence="3">MED-G83</strain>
    </source>
</reference>
<sequence>MKKLSVIQILPTLNTGGVERGVLDFNKFLVANGHKSFVISDGGRQVKNLIADGGEHIHLGVAKKSFLTLLQAKKLADVINEISPDIVHIRSRVPAWVLQISKLFLKKPRPLIFSTFHGLYSTPFYSRIMASFDHVIAISKTVERYVNDNYKTHLKTPPRLIYRGADDHYFSKKYQPKVEYTKDFYKKFPNLESKQLLTFPGRLSSWKGQESFIKLISDLPSSFCGLIVGPYNDAKPKYLKHLRSLIQNYGIGNRIYFYDAKDDIRDIYFLSSIVFNLSVKPEPFGRTTLEAAMMGKKICGWSRGGAGEVLDLCFPEGKVDFGDFDALVAKVKNLSASSNVPENIFLTAELMHSKTLGFYYDALDNNT</sequence>
<dbReference type="AlphaFoldDB" id="A0A368BMG0"/>
<dbReference type="Pfam" id="PF00534">
    <property type="entry name" value="Glycos_transf_1"/>
    <property type="match status" value="1"/>
</dbReference>
<proteinExistence type="predicted"/>
<evidence type="ECO:0000313" key="4">
    <source>
        <dbReference type="Proteomes" id="UP000252147"/>
    </source>
</evidence>
<evidence type="ECO:0000313" key="3">
    <source>
        <dbReference type="EMBL" id="RCL38441.1"/>
    </source>
</evidence>
<dbReference type="Pfam" id="PF13439">
    <property type="entry name" value="Glyco_transf_4"/>
    <property type="match status" value="1"/>
</dbReference>
<dbReference type="InterPro" id="IPR028098">
    <property type="entry name" value="Glyco_trans_4-like_N"/>
</dbReference>
<comment type="caution">
    <text evidence="3">The sequence shown here is derived from an EMBL/GenBank/DDBJ whole genome shotgun (WGS) entry which is preliminary data.</text>
</comment>
<dbReference type="InterPro" id="IPR001296">
    <property type="entry name" value="Glyco_trans_1"/>
</dbReference>
<dbReference type="Proteomes" id="UP000252147">
    <property type="component" value="Unassembled WGS sequence"/>
</dbReference>
<dbReference type="Gene3D" id="3.40.50.2000">
    <property type="entry name" value="Glycogen Phosphorylase B"/>
    <property type="match status" value="2"/>
</dbReference>
<protein>
    <submittedName>
        <fullName evidence="3">Glycosyltransferase</fullName>
    </submittedName>
</protein>
<dbReference type="PANTHER" id="PTHR12526:SF638">
    <property type="entry name" value="SPORE COAT PROTEIN SA"/>
    <property type="match status" value="1"/>
</dbReference>
<name>A0A368BMG0_9GAMM</name>
<accession>A0A368BMG0</accession>
<dbReference type="GO" id="GO:1901135">
    <property type="term" value="P:carbohydrate derivative metabolic process"/>
    <property type="evidence" value="ECO:0007669"/>
    <property type="project" value="UniProtKB-ARBA"/>
</dbReference>
<evidence type="ECO:0000259" key="2">
    <source>
        <dbReference type="Pfam" id="PF13439"/>
    </source>
</evidence>
<dbReference type="PANTHER" id="PTHR12526">
    <property type="entry name" value="GLYCOSYLTRANSFERASE"/>
    <property type="match status" value="1"/>
</dbReference>
<gene>
    <name evidence="3" type="ORF">DBW97_02760</name>
</gene>
<dbReference type="GO" id="GO:0016757">
    <property type="term" value="F:glycosyltransferase activity"/>
    <property type="evidence" value="ECO:0007669"/>
    <property type="project" value="InterPro"/>
</dbReference>
<dbReference type="EMBL" id="QOPD01000003">
    <property type="protein sequence ID" value="RCL38441.1"/>
    <property type="molecule type" value="Genomic_DNA"/>
</dbReference>
<feature type="domain" description="Glycosyl transferase family 1" evidence="1">
    <location>
        <begin position="186"/>
        <end position="340"/>
    </location>
</feature>
<feature type="domain" description="Glycosyltransferase subfamily 4-like N-terminal" evidence="2">
    <location>
        <begin position="16"/>
        <end position="167"/>
    </location>
</feature>
<evidence type="ECO:0000259" key="1">
    <source>
        <dbReference type="Pfam" id="PF00534"/>
    </source>
</evidence>
<keyword evidence="3" id="KW-0808">Transferase</keyword>
<organism evidence="3 4">
    <name type="scientific">SAR86 cluster bacterium</name>
    <dbReference type="NCBI Taxonomy" id="2030880"/>
    <lineage>
        <taxon>Bacteria</taxon>
        <taxon>Pseudomonadati</taxon>
        <taxon>Pseudomonadota</taxon>
        <taxon>Gammaproteobacteria</taxon>
        <taxon>SAR86 cluster</taxon>
    </lineage>
</organism>